<dbReference type="Gene3D" id="2.40.280.10">
    <property type="match status" value="1"/>
</dbReference>
<accession>A0A1G1YMX4</accession>
<sequence>MSTVATNKKALHDYQVLEKIEAGLVLSGPEVKSAKAGSINLTGSYVSIDGQSQAWLVGTHIAPYKPARAHQTDYQANQRRKLLLKKNEIDYLRGKEKEKGLTILPISVYTKGSLIKVEVALVRGKKQYDKRQSIKKREIDRQIRRAMKTR</sequence>
<dbReference type="PANTHER" id="PTHR30308">
    <property type="entry name" value="TMRNA-BINDING COMPONENT OF TRANS-TRANSLATION TAGGING COMPLEX"/>
    <property type="match status" value="1"/>
</dbReference>
<dbReference type="Proteomes" id="UP000176512">
    <property type="component" value="Unassembled WGS sequence"/>
</dbReference>
<dbReference type="InterPro" id="IPR000037">
    <property type="entry name" value="SsrA-bd_prot"/>
</dbReference>
<evidence type="ECO:0000256" key="1">
    <source>
        <dbReference type="ARBA" id="ARBA00022490"/>
    </source>
</evidence>
<dbReference type="InterPro" id="IPR023620">
    <property type="entry name" value="SmpB"/>
</dbReference>
<evidence type="ECO:0000313" key="5">
    <source>
        <dbReference type="Proteomes" id="UP000176512"/>
    </source>
</evidence>
<comment type="subcellular location">
    <subcellularLocation>
        <location evidence="3">Cytoplasm</location>
    </subcellularLocation>
    <text evidence="3">The tmRNA-SmpB complex associates with stalled 70S ribosomes.</text>
</comment>
<dbReference type="GO" id="GO:0005829">
    <property type="term" value="C:cytosol"/>
    <property type="evidence" value="ECO:0007669"/>
    <property type="project" value="TreeGrafter"/>
</dbReference>
<dbReference type="EMBL" id="MHIP01000049">
    <property type="protein sequence ID" value="OGY53712.1"/>
    <property type="molecule type" value="Genomic_DNA"/>
</dbReference>
<dbReference type="NCBIfam" id="NF003843">
    <property type="entry name" value="PRK05422.1"/>
    <property type="match status" value="1"/>
</dbReference>
<comment type="caution">
    <text evidence="4">The sequence shown here is derived from an EMBL/GenBank/DDBJ whole genome shotgun (WGS) entry which is preliminary data.</text>
</comment>
<dbReference type="GO" id="GO:0003723">
    <property type="term" value="F:RNA binding"/>
    <property type="evidence" value="ECO:0007669"/>
    <property type="project" value="UniProtKB-UniRule"/>
</dbReference>
<comment type="function">
    <text evidence="3">Required for rescue of stalled ribosomes mediated by trans-translation. Binds to transfer-messenger RNA (tmRNA), required for stable association of tmRNA with ribosomes. tmRNA and SmpB together mimic tRNA shape, replacing the anticodon stem-loop with SmpB. tmRNA is encoded by the ssrA gene; the 2 termini fold to resemble tRNA(Ala) and it encodes a 'tag peptide', a short internal open reading frame. During trans-translation Ala-aminoacylated tmRNA acts like a tRNA, entering the A-site of stalled ribosomes, displacing the stalled mRNA. The ribosome then switches to translate the ORF on the tmRNA; the nascent peptide is terminated with the 'tag peptide' encoded by the tmRNA and targeted for degradation. The ribosome is freed to recommence translation, which seems to be the essential function of trans-translation.</text>
</comment>
<dbReference type="InterPro" id="IPR020081">
    <property type="entry name" value="SsrA-bd_prot_CS"/>
</dbReference>
<keyword evidence="1 3" id="KW-0963">Cytoplasm</keyword>
<evidence type="ECO:0000313" key="4">
    <source>
        <dbReference type="EMBL" id="OGY53712.1"/>
    </source>
</evidence>
<dbReference type="NCBIfam" id="TIGR00086">
    <property type="entry name" value="smpB"/>
    <property type="match status" value="1"/>
</dbReference>
<gene>
    <name evidence="3" type="primary">smpB</name>
    <name evidence="4" type="ORF">A3A24_00890</name>
</gene>
<dbReference type="AlphaFoldDB" id="A0A1G1YMX4"/>
<dbReference type="GO" id="GO:0070929">
    <property type="term" value="P:trans-translation"/>
    <property type="evidence" value="ECO:0007669"/>
    <property type="project" value="UniProtKB-UniRule"/>
</dbReference>
<organism evidence="4 5">
    <name type="scientific">Candidatus Buchananbacteria bacterium RIFCSPLOWO2_01_FULL_46_12</name>
    <dbReference type="NCBI Taxonomy" id="1797546"/>
    <lineage>
        <taxon>Bacteria</taxon>
        <taxon>Candidatus Buchananiibacteriota</taxon>
    </lineage>
</organism>
<name>A0A1G1YMX4_9BACT</name>
<dbReference type="Pfam" id="PF01668">
    <property type="entry name" value="SmpB"/>
    <property type="match status" value="1"/>
</dbReference>
<dbReference type="GO" id="GO:0070930">
    <property type="term" value="P:trans-translation-dependent protein tagging"/>
    <property type="evidence" value="ECO:0007669"/>
    <property type="project" value="TreeGrafter"/>
</dbReference>
<proteinExistence type="inferred from homology"/>
<protein>
    <recommendedName>
        <fullName evidence="3">SsrA-binding protein</fullName>
    </recommendedName>
    <alternativeName>
        <fullName evidence="3">Small protein B</fullName>
    </alternativeName>
</protein>
<reference evidence="4 5" key="1">
    <citation type="journal article" date="2016" name="Nat. Commun.">
        <title>Thousands of microbial genomes shed light on interconnected biogeochemical processes in an aquifer system.</title>
        <authorList>
            <person name="Anantharaman K."/>
            <person name="Brown C.T."/>
            <person name="Hug L.A."/>
            <person name="Sharon I."/>
            <person name="Castelle C.J."/>
            <person name="Probst A.J."/>
            <person name="Thomas B.C."/>
            <person name="Singh A."/>
            <person name="Wilkins M.J."/>
            <person name="Karaoz U."/>
            <person name="Brodie E.L."/>
            <person name="Williams K.H."/>
            <person name="Hubbard S.S."/>
            <person name="Banfield J.F."/>
        </authorList>
    </citation>
    <scope>NUCLEOTIDE SEQUENCE [LARGE SCALE GENOMIC DNA]</scope>
</reference>
<dbReference type="PANTHER" id="PTHR30308:SF2">
    <property type="entry name" value="SSRA-BINDING PROTEIN"/>
    <property type="match status" value="1"/>
</dbReference>
<dbReference type="SUPFAM" id="SSF74982">
    <property type="entry name" value="Small protein B (SmpB)"/>
    <property type="match status" value="1"/>
</dbReference>
<dbReference type="HAMAP" id="MF_00023">
    <property type="entry name" value="SmpB"/>
    <property type="match status" value="1"/>
</dbReference>
<dbReference type="PROSITE" id="PS01317">
    <property type="entry name" value="SSRP"/>
    <property type="match status" value="1"/>
</dbReference>
<evidence type="ECO:0000256" key="3">
    <source>
        <dbReference type="HAMAP-Rule" id="MF_00023"/>
    </source>
</evidence>
<comment type="similarity">
    <text evidence="3">Belongs to the SmpB family.</text>
</comment>
<evidence type="ECO:0000256" key="2">
    <source>
        <dbReference type="ARBA" id="ARBA00022884"/>
    </source>
</evidence>
<dbReference type="CDD" id="cd09294">
    <property type="entry name" value="SmpB"/>
    <property type="match status" value="1"/>
</dbReference>
<keyword evidence="2 3" id="KW-0694">RNA-binding</keyword>